<protein>
    <submittedName>
        <fullName evidence="1">Gliding motility lipoprotein GldH</fullName>
    </submittedName>
</protein>
<dbReference type="EMBL" id="JAFMPT010000025">
    <property type="protein sequence ID" value="MCC1485517.1"/>
    <property type="molecule type" value="Genomic_DNA"/>
</dbReference>
<sequence>MPRKINNFFVIPCALLMLVVACDSKQVYDAYQSVPEKWHKDSLITFKLTAPDTTNAYNLYINLRNTNGYQYSNLFLIAELQYPNGKTIKDTLEYKMAAPNGELLGEGFTDIKENKLWYKGYDAPFIFEESGDYTITIQQAMRKNGDAKGILELEGITDIGFRVEHK</sequence>
<dbReference type="Pfam" id="PF14109">
    <property type="entry name" value="GldH_lipo"/>
    <property type="match status" value="1"/>
</dbReference>
<proteinExistence type="predicted"/>
<keyword evidence="1" id="KW-0449">Lipoprotein</keyword>
<dbReference type="InterPro" id="IPR020018">
    <property type="entry name" value="Motility-assoc_lipoprot_GldH"/>
</dbReference>
<comment type="caution">
    <text evidence="1">The sequence shown here is derived from an EMBL/GenBank/DDBJ whole genome shotgun (WGS) entry which is preliminary data.</text>
</comment>
<reference evidence="2" key="1">
    <citation type="submission" date="2021-03" db="EMBL/GenBank/DDBJ databases">
        <title>Genome of Cognatishimia sp. F0-27.</title>
        <authorList>
            <person name="Ping X."/>
        </authorList>
    </citation>
    <scope>NUCLEOTIDE SEQUENCE [LARGE SCALE GENOMIC DNA]</scope>
    <source>
        <strain evidence="2">E313</strain>
    </source>
</reference>
<name>A0ABS8ETB1_9FLAO</name>
<dbReference type="PROSITE" id="PS51257">
    <property type="entry name" value="PROKAR_LIPOPROTEIN"/>
    <property type="match status" value="1"/>
</dbReference>
<reference evidence="2" key="2">
    <citation type="submission" date="2023-07" db="EMBL/GenBank/DDBJ databases">
        <title>Genome of Winogradskyella sp. E313.</title>
        <authorList>
            <person name="Zhou Y."/>
        </authorList>
    </citation>
    <scope>NUCLEOTIDE SEQUENCE [LARGE SCALE GENOMIC DNA]</scope>
    <source>
        <strain evidence="2">E313</strain>
    </source>
</reference>
<gene>
    <name evidence="1" type="ORF">J1C55_13000</name>
</gene>
<dbReference type="RefSeq" id="WP_227478009.1">
    <property type="nucleotide sequence ID" value="NZ_JAFMPT010000025.1"/>
</dbReference>
<keyword evidence="2" id="KW-1185">Reference proteome</keyword>
<evidence type="ECO:0000313" key="1">
    <source>
        <dbReference type="EMBL" id="MCC1485517.1"/>
    </source>
</evidence>
<accession>A0ABS8ETB1</accession>
<organism evidence="1 2">
    <name type="scientific">Winogradskyella immobilis</name>
    <dbReference type="NCBI Taxonomy" id="2816852"/>
    <lineage>
        <taxon>Bacteria</taxon>
        <taxon>Pseudomonadati</taxon>
        <taxon>Bacteroidota</taxon>
        <taxon>Flavobacteriia</taxon>
        <taxon>Flavobacteriales</taxon>
        <taxon>Flavobacteriaceae</taxon>
        <taxon>Winogradskyella</taxon>
    </lineage>
</organism>
<dbReference type="NCBIfam" id="TIGR03511">
    <property type="entry name" value="GldH_lipo"/>
    <property type="match status" value="1"/>
</dbReference>
<dbReference type="Proteomes" id="UP000778797">
    <property type="component" value="Unassembled WGS sequence"/>
</dbReference>
<evidence type="ECO:0000313" key="2">
    <source>
        <dbReference type="Proteomes" id="UP000778797"/>
    </source>
</evidence>